<dbReference type="OrthoDB" id="432447at2759"/>
<dbReference type="PROSITE" id="PS00584">
    <property type="entry name" value="PFKB_KINASES_2"/>
    <property type="match status" value="1"/>
</dbReference>
<keyword evidence="14" id="KW-1185">Reference proteome</keyword>
<keyword evidence="9 11" id="KW-0067">ATP-binding</keyword>
<comment type="catalytic activity">
    <reaction evidence="11">
        <text>adenosine + ATP = AMP + ADP + H(+)</text>
        <dbReference type="Rhea" id="RHEA:20824"/>
        <dbReference type="ChEBI" id="CHEBI:15378"/>
        <dbReference type="ChEBI" id="CHEBI:16335"/>
        <dbReference type="ChEBI" id="CHEBI:30616"/>
        <dbReference type="ChEBI" id="CHEBI:456215"/>
        <dbReference type="ChEBI" id="CHEBI:456216"/>
        <dbReference type="EC" id="2.7.1.20"/>
    </reaction>
</comment>
<evidence type="ECO:0000313" key="13">
    <source>
        <dbReference type="EMBL" id="PLW34937.1"/>
    </source>
</evidence>
<dbReference type="InterPro" id="IPR011611">
    <property type="entry name" value="PfkB_dom"/>
</dbReference>
<keyword evidence="7 11" id="KW-0547">Nucleotide-binding</keyword>
<dbReference type="EC" id="2.7.1.20" evidence="4 11"/>
<dbReference type="GO" id="GO:0005829">
    <property type="term" value="C:cytosol"/>
    <property type="evidence" value="ECO:0007669"/>
    <property type="project" value="TreeGrafter"/>
</dbReference>
<dbReference type="PRINTS" id="PR00989">
    <property type="entry name" value="ADENOKINASE"/>
</dbReference>
<dbReference type="UniPathway" id="UPA00588">
    <property type="reaction ID" value="UER00659"/>
</dbReference>
<feature type="domain" description="Carbohydrate kinase PfkB" evidence="12">
    <location>
        <begin position="24"/>
        <end position="352"/>
    </location>
</feature>
<evidence type="ECO:0000256" key="5">
    <source>
        <dbReference type="ARBA" id="ARBA00022679"/>
    </source>
</evidence>
<comment type="caution">
    <text evidence="13">The sequence shown here is derived from an EMBL/GenBank/DDBJ whole genome shotgun (WGS) entry which is preliminary data.</text>
</comment>
<dbReference type="GO" id="GO:0005524">
    <property type="term" value="F:ATP binding"/>
    <property type="evidence" value="ECO:0007669"/>
    <property type="project" value="UniProtKB-UniRule"/>
</dbReference>
<dbReference type="InterPro" id="IPR002173">
    <property type="entry name" value="Carboh/pur_kinase_PfkB_CS"/>
</dbReference>
<evidence type="ECO:0000256" key="11">
    <source>
        <dbReference type="RuleBase" id="RU368116"/>
    </source>
</evidence>
<dbReference type="AlphaFoldDB" id="A0A2N5UB20"/>
<comment type="pathway">
    <text evidence="2 11">Purine metabolism; AMP biosynthesis via salvage pathway; AMP from adenosine: step 1/1.</text>
</comment>
<dbReference type="GO" id="GO:0004001">
    <property type="term" value="F:adenosine kinase activity"/>
    <property type="evidence" value="ECO:0007669"/>
    <property type="project" value="UniProtKB-UniRule"/>
</dbReference>
<dbReference type="GO" id="GO:0044209">
    <property type="term" value="P:AMP salvage"/>
    <property type="evidence" value="ECO:0007669"/>
    <property type="project" value="UniProtKB-UniRule"/>
</dbReference>
<dbReference type="CDD" id="cd01168">
    <property type="entry name" value="adenosine_kinase"/>
    <property type="match status" value="1"/>
</dbReference>
<accession>A0A2N5UB20</accession>
<evidence type="ECO:0000256" key="10">
    <source>
        <dbReference type="PIRSR" id="PIRSR601805-1"/>
    </source>
</evidence>
<organism evidence="13 14">
    <name type="scientific">Puccinia coronata f. sp. avenae</name>
    <dbReference type="NCBI Taxonomy" id="200324"/>
    <lineage>
        <taxon>Eukaryota</taxon>
        <taxon>Fungi</taxon>
        <taxon>Dikarya</taxon>
        <taxon>Basidiomycota</taxon>
        <taxon>Pucciniomycotina</taxon>
        <taxon>Pucciniomycetes</taxon>
        <taxon>Pucciniales</taxon>
        <taxon>Pucciniaceae</taxon>
        <taxon>Puccinia</taxon>
    </lineage>
</organism>
<evidence type="ECO:0000256" key="6">
    <source>
        <dbReference type="ARBA" id="ARBA00022726"/>
    </source>
</evidence>
<dbReference type="PANTHER" id="PTHR45769:SF3">
    <property type="entry name" value="ADENOSINE KINASE"/>
    <property type="match status" value="1"/>
</dbReference>
<comment type="cofactor">
    <cofactor evidence="1 11">
        <name>Mg(2+)</name>
        <dbReference type="ChEBI" id="CHEBI:18420"/>
    </cofactor>
</comment>
<dbReference type="PANTHER" id="PTHR45769">
    <property type="entry name" value="ADENOSINE KINASE"/>
    <property type="match status" value="1"/>
</dbReference>
<evidence type="ECO:0000256" key="2">
    <source>
        <dbReference type="ARBA" id="ARBA00004801"/>
    </source>
</evidence>
<dbReference type="GO" id="GO:0006144">
    <property type="term" value="P:purine nucleobase metabolic process"/>
    <property type="evidence" value="ECO:0007669"/>
    <property type="project" value="TreeGrafter"/>
</dbReference>
<evidence type="ECO:0000256" key="1">
    <source>
        <dbReference type="ARBA" id="ARBA00001946"/>
    </source>
</evidence>
<reference evidence="13 14" key="1">
    <citation type="submission" date="2017-11" db="EMBL/GenBank/DDBJ databases">
        <title>De novo assembly and phasing of dikaryotic genomes from two isolates of Puccinia coronata f. sp. avenae, the causal agent of oat crown rust.</title>
        <authorList>
            <person name="Miller M.E."/>
            <person name="Zhang Y."/>
            <person name="Omidvar V."/>
            <person name="Sperschneider J."/>
            <person name="Schwessinger B."/>
            <person name="Raley C."/>
            <person name="Palmer J.M."/>
            <person name="Garnica D."/>
            <person name="Upadhyaya N."/>
            <person name="Rathjen J."/>
            <person name="Taylor J.M."/>
            <person name="Park R.F."/>
            <person name="Dodds P.N."/>
            <person name="Hirsch C.D."/>
            <person name="Kianian S.F."/>
            <person name="Figueroa M."/>
        </authorList>
    </citation>
    <scope>NUCLEOTIDE SEQUENCE [LARGE SCALE GENOMIC DNA]</scope>
    <source>
        <strain evidence="13">12NC29</strain>
    </source>
</reference>
<evidence type="ECO:0000256" key="9">
    <source>
        <dbReference type="ARBA" id="ARBA00022840"/>
    </source>
</evidence>
<keyword evidence="5 11" id="KW-0808">Transferase</keyword>
<gene>
    <name evidence="13" type="ORF">PCANC_19071</name>
</gene>
<evidence type="ECO:0000313" key="14">
    <source>
        <dbReference type="Proteomes" id="UP000235388"/>
    </source>
</evidence>
<comment type="similarity">
    <text evidence="3 11">Belongs to the carbohydrate kinase PfkB family.</text>
</comment>
<protein>
    <recommendedName>
        <fullName evidence="4 11">Adenosine kinase</fullName>
        <shortName evidence="11">AK</shortName>
        <ecNumber evidence="4 11">2.7.1.20</ecNumber>
    </recommendedName>
    <alternativeName>
        <fullName evidence="11">Adenosine 5'-phosphotransferase</fullName>
    </alternativeName>
</protein>
<keyword evidence="11" id="KW-0460">Magnesium</keyword>
<dbReference type="Pfam" id="PF00294">
    <property type="entry name" value="PfkB"/>
    <property type="match status" value="1"/>
</dbReference>
<dbReference type="Gene3D" id="3.40.1190.20">
    <property type="match status" value="1"/>
</dbReference>
<comment type="function">
    <text evidence="11">ATP dependent phosphorylation of adenosine and other related nucleoside analogs to monophosphate derivatives.</text>
</comment>
<proteinExistence type="inferred from homology"/>
<dbReference type="STRING" id="200324.A0A2N5UB20"/>
<evidence type="ECO:0000256" key="8">
    <source>
        <dbReference type="ARBA" id="ARBA00022777"/>
    </source>
</evidence>
<evidence type="ECO:0000256" key="7">
    <source>
        <dbReference type="ARBA" id="ARBA00022741"/>
    </source>
</evidence>
<name>A0A2N5UB20_9BASI</name>
<dbReference type="GO" id="GO:0006166">
    <property type="term" value="P:purine ribonucleoside salvage"/>
    <property type="evidence" value="ECO:0007669"/>
    <property type="project" value="UniProtKB-KW"/>
</dbReference>
<dbReference type="InterPro" id="IPR001805">
    <property type="entry name" value="Adenokinase"/>
</dbReference>
<keyword evidence="8 11" id="KW-0418">Kinase</keyword>
<keyword evidence="6 11" id="KW-0660">Purine salvage</keyword>
<feature type="active site" description="Proton acceptor" evidence="10">
    <location>
        <position position="310"/>
    </location>
</feature>
<dbReference type="InterPro" id="IPR029056">
    <property type="entry name" value="Ribokinase-like"/>
</dbReference>
<evidence type="ECO:0000256" key="4">
    <source>
        <dbReference type="ARBA" id="ARBA00012119"/>
    </source>
</evidence>
<evidence type="ECO:0000256" key="3">
    <source>
        <dbReference type="ARBA" id="ARBA00010688"/>
    </source>
</evidence>
<sequence length="356" mass="37951">MSSATQLLAMGNPLLDMQISTDQKMLDKYGLKANDAVLVNDAQKGIYAEVASMSPVYVAGGAAQNAARCAQYILPEHSTVYLGAVGDDDLANQLREANKKAGLKELYQVVKEFPTGACACLITGHHRSLCTQLGAAEKFSPSHLKTEAVVKAIQDAKFYYLGGFFLTHGIESAMELAQVSAQNQKVFTMNLSAPFIAEFFKDNVDQLLPYVDFLFGNESEAAAYAAAHSWDTKDLPTIAVRIAALPKKVETRPRVVIITQGAESTIVASTSPSAFGSCGGLKEVESGHVLIVPVSPLKHEEIVDTNGAGDAFAGGVLGGLVLQKPIDECIQIGHKLGQMCVGQVGPQLKWPKVNVV</sequence>
<dbReference type="Proteomes" id="UP000235388">
    <property type="component" value="Unassembled WGS sequence"/>
</dbReference>
<dbReference type="SUPFAM" id="SSF53613">
    <property type="entry name" value="Ribokinase-like"/>
    <property type="match status" value="1"/>
</dbReference>
<dbReference type="Gene3D" id="3.30.1110.10">
    <property type="match status" value="1"/>
</dbReference>
<dbReference type="EMBL" id="PGCJ01000267">
    <property type="protein sequence ID" value="PLW34937.1"/>
    <property type="molecule type" value="Genomic_DNA"/>
</dbReference>
<evidence type="ECO:0000259" key="12">
    <source>
        <dbReference type="Pfam" id="PF00294"/>
    </source>
</evidence>
<dbReference type="GO" id="GO:0005634">
    <property type="term" value="C:nucleus"/>
    <property type="evidence" value="ECO:0007669"/>
    <property type="project" value="TreeGrafter"/>
</dbReference>